<reference evidence="3 4" key="1">
    <citation type="journal article" date="2015" name="MBio">
        <title>Genome-Resolved Metagenomic Analysis Reveals Roles for Candidate Phyla and Other Microbial Community Members in Biogeochemical Transformations in Oil Reservoirs.</title>
        <authorList>
            <person name="Hu P."/>
            <person name="Tom L."/>
            <person name="Singh A."/>
            <person name="Thomas B.C."/>
            <person name="Baker B.J."/>
            <person name="Piceno Y.M."/>
            <person name="Andersen G.L."/>
            <person name="Banfield J.F."/>
        </authorList>
    </citation>
    <scope>NUCLEOTIDE SEQUENCE [LARGE SCALE GENOMIC DNA]</scope>
    <source>
        <strain evidence="3">57_489</strain>
    </source>
</reference>
<evidence type="ECO:0000256" key="1">
    <source>
        <dbReference type="SAM" id="MobiDB-lite"/>
    </source>
</evidence>
<protein>
    <submittedName>
        <fullName evidence="3">Uncharacterized protein</fullName>
    </submittedName>
</protein>
<evidence type="ECO:0000313" key="3">
    <source>
        <dbReference type="EMBL" id="KUK44772.1"/>
    </source>
</evidence>
<comment type="caution">
    <text evidence="3">The sequence shown here is derived from an EMBL/GenBank/DDBJ whole genome shotgun (WGS) entry which is preliminary data.</text>
</comment>
<dbReference type="AlphaFoldDB" id="A0A124FMH3"/>
<dbReference type="PATRIC" id="fig|301375.7.peg.448"/>
<organism evidence="3 4">
    <name type="scientific">Methanothrix harundinacea</name>
    <dbReference type="NCBI Taxonomy" id="301375"/>
    <lineage>
        <taxon>Archaea</taxon>
        <taxon>Methanobacteriati</taxon>
        <taxon>Methanobacteriota</taxon>
        <taxon>Stenosarchaea group</taxon>
        <taxon>Methanomicrobia</taxon>
        <taxon>Methanotrichales</taxon>
        <taxon>Methanotrichaceae</taxon>
        <taxon>Methanothrix</taxon>
    </lineage>
</organism>
<feature type="region of interest" description="Disordered" evidence="1">
    <location>
        <begin position="470"/>
        <end position="501"/>
    </location>
</feature>
<keyword evidence="2" id="KW-1133">Transmembrane helix</keyword>
<evidence type="ECO:0000313" key="4">
    <source>
        <dbReference type="Proteomes" id="UP000057043"/>
    </source>
</evidence>
<dbReference type="EMBL" id="LGFT01000016">
    <property type="protein sequence ID" value="KUK44772.1"/>
    <property type="molecule type" value="Genomic_DNA"/>
</dbReference>
<feature type="compositionally biased region" description="Basic and acidic residues" evidence="1">
    <location>
        <begin position="232"/>
        <end position="244"/>
    </location>
</feature>
<gene>
    <name evidence="3" type="ORF">XD72_0877</name>
</gene>
<accession>A0A124FMH3</accession>
<keyword evidence="2" id="KW-0812">Transmembrane</keyword>
<keyword evidence="2" id="KW-0472">Membrane</keyword>
<proteinExistence type="predicted"/>
<feature type="compositionally biased region" description="Acidic residues" evidence="1">
    <location>
        <begin position="143"/>
        <end position="182"/>
    </location>
</feature>
<sequence>MDVSYSVWREVAAEKLEIGGDSFSFLFDRRYSNRLNRMSRVFFEAYARATREVSAEEDRFPSLSEIESRMESGAIYAYKDRLMRATEFFEEVKISGISYLIPKARRFVDETGTYTDLILDLEKGEVVLPRREKPSAISRLEGAETEEESADEEELEGEEEDLMLEEVEAPSETVEAAEEPPEGAEPGEKIPEEVVEEMSPTEPVAGTSPAEAPKDEGPLEMVPFEAGVEKEAPVEEGPKEDALVEMKGPNPEMEEGEKGEKVAESEGRQTTPREAAPFKPRPPEKNGGGFGGWDKDHKGPLLALTGLALIIVIAALYIWWPSSPEEPATPAVPSDFVSYSAYLTNVSGNTYLNLDVTNPKGLESRVELILPPDVDRSISATGGIITIFYTNNTVIQLASSNNASVSVALTDKYVLVPVTFNLAIPQDYESSILVYDKDYKVSRTNSNISLWCNCTDEHLDFDQIYNAKNVSGGPGPKGEGPENATSVPSAGPSGPEPKDGI</sequence>
<feature type="region of interest" description="Disordered" evidence="1">
    <location>
        <begin position="232"/>
        <end position="292"/>
    </location>
</feature>
<feature type="compositionally biased region" description="Basic and acidic residues" evidence="1">
    <location>
        <begin position="256"/>
        <end position="267"/>
    </location>
</feature>
<feature type="region of interest" description="Disordered" evidence="1">
    <location>
        <begin position="137"/>
        <end position="218"/>
    </location>
</feature>
<feature type="transmembrane region" description="Helical" evidence="2">
    <location>
        <begin position="301"/>
        <end position="320"/>
    </location>
</feature>
<dbReference type="Proteomes" id="UP000057043">
    <property type="component" value="Unassembled WGS sequence"/>
</dbReference>
<name>A0A124FMH3_9EURY</name>
<evidence type="ECO:0000256" key="2">
    <source>
        <dbReference type="SAM" id="Phobius"/>
    </source>
</evidence>